<dbReference type="EMBL" id="MRZV01001924">
    <property type="protein sequence ID" value="PIK35347.1"/>
    <property type="molecule type" value="Genomic_DNA"/>
</dbReference>
<dbReference type="OrthoDB" id="5985722at2759"/>
<accession>A0A2G8JHZ1</accession>
<protein>
    <submittedName>
        <fullName evidence="1">Uncharacterized protein</fullName>
    </submittedName>
</protein>
<keyword evidence="2" id="KW-1185">Reference proteome</keyword>
<evidence type="ECO:0000313" key="1">
    <source>
        <dbReference type="EMBL" id="PIK35347.1"/>
    </source>
</evidence>
<dbReference type="Pfam" id="PF18758">
    <property type="entry name" value="KDZ"/>
    <property type="match status" value="1"/>
</dbReference>
<sequence>MVSGNSLLIHSTNHCIQRNMPELGGFDMALPVFHAYGHKLHCQMSYSTRWRKAFGRTEGNVWTDYGHF</sequence>
<comment type="caution">
    <text evidence="1">The sequence shown here is derived from an EMBL/GenBank/DDBJ whole genome shotgun (WGS) entry which is preliminary data.</text>
</comment>
<dbReference type="AlphaFoldDB" id="A0A2G8JHZ1"/>
<gene>
    <name evidence="1" type="ORF">BSL78_27832</name>
</gene>
<organism evidence="1 2">
    <name type="scientific">Stichopus japonicus</name>
    <name type="common">Sea cucumber</name>
    <dbReference type="NCBI Taxonomy" id="307972"/>
    <lineage>
        <taxon>Eukaryota</taxon>
        <taxon>Metazoa</taxon>
        <taxon>Echinodermata</taxon>
        <taxon>Eleutherozoa</taxon>
        <taxon>Echinozoa</taxon>
        <taxon>Holothuroidea</taxon>
        <taxon>Aspidochirotacea</taxon>
        <taxon>Aspidochirotida</taxon>
        <taxon>Stichopodidae</taxon>
        <taxon>Apostichopus</taxon>
    </lineage>
</organism>
<evidence type="ECO:0000313" key="2">
    <source>
        <dbReference type="Proteomes" id="UP000230750"/>
    </source>
</evidence>
<dbReference type="InterPro" id="IPR040521">
    <property type="entry name" value="KDZ"/>
</dbReference>
<dbReference type="Proteomes" id="UP000230750">
    <property type="component" value="Unassembled WGS sequence"/>
</dbReference>
<name>A0A2G8JHZ1_STIJA</name>
<reference evidence="1 2" key="1">
    <citation type="journal article" date="2017" name="PLoS Biol.">
        <title>The sea cucumber genome provides insights into morphological evolution and visceral regeneration.</title>
        <authorList>
            <person name="Zhang X."/>
            <person name="Sun L."/>
            <person name="Yuan J."/>
            <person name="Sun Y."/>
            <person name="Gao Y."/>
            <person name="Zhang L."/>
            <person name="Li S."/>
            <person name="Dai H."/>
            <person name="Hamel J.F."/>
            <person name="Liu C."/>
            <person name="Yu Y."/>
            <person name="Liu S."/>
            <person name="Lin W."/>
            <person name="Guo K."/>
            <person name="Jin S."/>
            <person name="Xu P."/>
            <person name="Storey K.B."/>
            <person name="Huan P."/>
            <person name="Zhang T."/>
            <person name="Zhou Y."/>
            <person name="Zhang J."/>
            <person name="Lin C."/>
            <person name="Li X."/>
            <person name="Xing L."/>
            <person name="Huo D."/>
            <person name="Sun M."/>
            <person name="Wang L."/>
            <person name="Mercier A."/>
            <person name="Li F."/>
            <person name="Yang H."/>
            <person name="Xiang J."/>
        </authorList>
    </citation>
    <scope>NUCLEOTIDE SEQUENCE [LARGE SCALE GENOMIC DNA]</scope>
    <source>
        <strain evidence="1">Shaxun</strain>
        <tissue evidence="1">Muscle</tissue>
    </source>
</reference>
<proteinExistence type="predicted"/>